<dbReference type="STRING" id="319225.Plut_1785"/>
<dbReference type="InterPro" id="IPR052565">
    <property type="entry name" value="Glutaredoxin-like_YDR286C"/>
</dbReference>
<name>Q3B1Z2_CHLL3</name>
<dbReference type="EMBL" id="CP000096">
    <property type="protein sequence ID" value="ABB24639.1"/>
    <property type="molecule type" value="Genomic_DNA"/>
</dbReference>
<dbReference type="Gene3D" id="3.40.30.10">
    <property type="entry name" value="Glutaredoxin"/>
    <property type="match status" value="1"/>
</dbReference>
<dbReference type="InterPro" id="IPR036249">
    <property type="entry name" value="Thioredoxin-like_sf"/>
</dbReference>
<dbReference type="PANTHER" id="PTHR33558">
    <property type="entry name" value="GLUTAREDOXIN-LIKE PROTEIN C5ORF63 HOMOLOG"/>
    <property type="match status" value="1"/>
</dbReference>
<protein>
    <recommendedName>
        <fullName evidence="3">Glutaredoxin family protein</fullName>
    </recommendedName>
</protein>
<evidence type="ECO:0000313" key="2">
    <source>
        <dbReference type="Proteomes" id="UP000002709"/>
    </source>
</evidence>
<dbReference type="PANTHER" id="PTHR33558:SF1">
    <property type="entry name" value="GLUTAREDOXIN-LIKE PROTEIN C5ORF63 HOMOLOG"/>
    <property type="match status" value="1"/>
</dbReference>
<dbReference type="InterPro" id="IPR008554">
    <property type="entry name" value="Glutaredoxin-like"/>
</dbReference>
<reference evidence="2" key="1">
    <citation type="submission" date="2005-08" db="EMBL/GenBank/DDBJ databases">
        <title>Complete sequence of Pelodictyon luteolum DSM 273.</title>
        <authorList>
            <consortium name="US DOE Joint Genome Institute"/>
            <person name="Copeland A."/>
            <person name="Lucas S."/>
            <person name="Lapidus A."/>
            <person name="Barry K."/>
            <person name="Detter J.C."/>
            <person name="Glavina T."/>
            <person name="Hammon N."/>
            <person name="Israni S."/>
            <person name="Pitluck S."/>
            <person name="Bryant D."/>
            <person name="Schmutz J."/>
            <person name="Larimer F."/>
            <person name="Land M."/>
            <person name="Kyrpides N."/>
            <person name="Ivanova N."/>
            <person name="Richardson P."/>
        </authorList>
    </citation>
    <scope>NUCLEOTIDE SEQUENCE [LARGE SCALE GENOMIC DNA]</scope>
    <source>
        <strain evidence="2">DSM 273 / BCRC 81028 / 2530</strain>
    </source>
</reference>
<dbReference type="HOGENOM" id="CLU_125054_2_0_10"/>
<accession>Q3B1Z2</accession>
<evidence type="ECO:0000313" key="1">
    <source>
        <dbReference type="EMBL" id="ABB24639.1"/>
    </source>
</evidence>
<sequence>MPRTVTIYGRPECCLCVEAMEVLLSVQKEVPFTIEKKDITEDPVLESRYRFSIPVIHIDGAFAFKHRVTAVDILSRLRD</sequence>
<dbReference type="Pfam" id="PF05768">
    <property type="entry name" value="Glrx-like"/>
    <property type="match status" value="1"/>
</dbReference>
<dbReference type="RefSeq" id="WP_011358511.1">
    <property type="nucleotide sequence ID" value="NC_007512.1"/>
</dbReference>
<dbReference type="eggNOG" id="COG0695">
    <property type="taxonomic scope" value="Bacteria"/>
</dbReference>
<proteinExistence type="predicted"/>
<keyword evidence="2" id="KW-1185">Reference proteome</keyword>
<dbReference type="KEGG" id="plt:Plut_1785"/>
<dbReference type="Proteomes" id="UP000002709">
    <property type="component" value="Chromosome"/>
</dbReference>
<dbReference type="OrthoDB" id="32865at2"/>
<dbReference type="SUPFAM" id="SSF52833">
    <property type="entry name" value="Thioredoxin-like"/>
    <property type="match status" value="1"/>
</dbReference>
<gene>
    <name evidence="1" type="ordered locus">Plut_1785</name>
</gene>
<evidence type="ECO:0008006" key="3">
    <source>
        <dbReference type="Google" id="ProtNLM"/>
    </source>
</evidence>
<organism evidence="1 2">
    <name type="scientific">Chlorobium luteolum (strain DSM 273 / BCRC 81028 / 2530)</name>
    <name type="common">Pelodictyon luteolum</name>
    <dbReference type="NCBI Taxonomy" id="319225"/>
    <lineage>
        <taxon>Bacteria</taxon>
        <taxon>Pseudomonadati</taxon>
        <taxon>Chlorobiota</taxon>
        <taxon>Chlorobiia</taxon>
        <taxon>Chlorobiales</taxon>
        <taxon>Chlorobiaceae</taxon>
        <taxon>Chlorobium/Pelodictyon group</taxon>
        <taxon>Pelodictyon</taxon>
    </lineage>
</organism>
<dbReference type="AlphaFoldDB" id="Q3B1Z2"/>